<dbReference type="GO" id="GO:0005829">
    <property type="term" value="C:cytosol"/>
    <property type="evidence" value="ECO:0007669"/>
    <property type="project" value="TreeGrafter"/>
</dbReference>
<evidence type="ECO:0008006" key="7">
    <source>
        <dbReference type="Google" id="ProtNLM"/>
    </source>
</evidence>
<dbReference type="Gene3D" id="3.40.50.1240">
    <property type="entry name" value="Phosphoglycerate mutase-like"/>
    <property type="match status" value="1"/>
</dbReference>
<proteinExistence type="predicted"/>
<keyword evidence="4" id="KW-1133">Transmembrane helix</keyword>
<keyword evidence="4" id="KW-0812">Transmembrane</keyword>
<name>A0A292PJV4_9PEZI</name>
<keyword evidence="4" id="KW-0472">Membrane</keyword>
<sequence length="279" mass="30605">MNLLLIRHGETVDNVAHRLAGVTDSALTPNGSLQAARLGAYLTSKHGENFTLTHIYSSDLQRAAKTAGAILEAQSAAIANGQNPLAEPRGVDEGNGDNASLEPAEDVLRLPDLREMDFGSEEGAPYRRAHSSRPDFENGRETTESMVARANRFLNQHLLPALVAVHMAPVASVVNVAIAVVSHGIFLQILRKQLMRHLRYLPDSRKVRWSNTGYFHLRFDPRTKWTDSRGLALWPYSIHGINVTTHLTGIRKTAAKDAAADGTQRRIDEFFKAGEGSAL</sequence>
<accession>A0A292PJV4</accession>
<dbReference type="InterPro" id="IPR051695">
    <property type="entry name" value="Phosphoglycerate_Mutase"/>
</dbReference>
<dbReference type="GO" id="GO:0045820">
    <property type="term" value="P:negative regulation of glycolytic process"/>
    <property type="evidence" value="ECO:0007669"/>
    <property type="project" value="TreeGrafter"/>
</dbReference>
<feature type="region of interest" description="Disordered" evidence="3">
    <location>
        <begin position="119"/>
        <end position="142"/>
    </location>
</feature>
<evidence type="ECO:0000256" key="3">
    <source>
        <dbReference type="SAM" id="MobiDB-lite"/>
    </source>
</evidence>
<feature type="transmembrane region" description="Helical" evidence="4">
    <location>
        <begin position="158"/>
        <end position="190"/>
    </location>
</feature>
<keyword evidence="6" id="KW-1185">Reference proteome</keyword>
<organism evidence="5 6">
    <name type="scientific">Tuber aestivum</name>
    <name type="common">summer truffle</name>
    <dbReference type="NCBI Taxonomy" id="59557"/>
    <lineage>
        <taxon>Eukaryota</taxon>
        <taxon>Fungi</taxon>
        <taxon>Dikarya</taxon>
        <taxon>Ascomycota</taxon>
        <taxon>Pezizomycotina</taxon>
        <taxon>Pezizomycetes</taxon>
        <taxon>Pezizales</taxon>
        <taxon>Tuberaceae</taxon>
        <taxon>Tuber</taxon>
    </lineage>
</organism>
<dbReference type="SMART" id="SM00855">
    <property type="entry name" value="PGAM"/>
    <property type="match status" value="1"/>
</dbReference>
<keyword evidence="1" id="KW-0378">Hydrolase</keyword>
<feature type="region of interest" description="Disordered" evidence="3">
    <location>
        <begin position="82"/>
        <end position="101"/>
    </location>
</feature>
<evidence type="ECO:0000256" key="2">
    <source>
        <dbReference type="PIRSR" id="PIRSR613078-2"/>
    </source>
</evidence>
<dbReference type="InterPro" id="IPR001345">
    <property type="entry name" value="PG/BPGM_mutase_AS"/>
</dbReference>
<evidence type="ECO:0000313" key="5">
    <source>
        <dbReference type="EMBL" id="CUS07766.1"/>
    </source>
</evidence>
<reference evidence="5" key="1">
    <citation type="submission" date="2015-10" db="EMBL/GenBank/DDBJ databases">
        <authorList>
            <person name="Regsiter A."/>
            <person name="william w."/>
        </authorList>
    </citation>
    <scope>NUCLEOTIDE SEQUENCE</scope>
    <source>
        <strain evidence="5">Montdore</strain>
    </source>
</reference>
<evidence type="ECO:0000256" key="4">
    <source>
        <dbReference type="SAM" id="Phobius"/>
    </source>
</evidence>
<dbReference type="Pfam" id="PF00300">
    <property type="entry name" value="His_Phos_1"/>
    <property type="match status" value="2"/>
</dbReference>
<dbReference type="PANTHER" id="PTHR46517">
    <property type="entry name" value="FRUCTOSE-2,6-BISPHOSPHATASE TIGAR"/>
    <property type="match status" value="1"/>
</dbReference>
<dbReference type="GO" id="GO:0004331">
    <property type="term" value="F:fructose-2,6-bisphosphate 2-phosphatase activity"/>
    <property type="evidence" value="ECO:0007669"/>
    <property type="project" value="TreeGrafter"/>
</dbReference>
<evidence type="ECO:0000313" key="6">
    <source>
        <dbReference type="Proteomes" id="UP001412239"/>
    </source>
</evidence>
<dbReference type="InterPro" id="IPR013078">
    <property type="entry name" value="His_Pase_superF_clade-1"/>
</dbReference>
<protein>
    <recommendedName>
        <fullName evidence="7">Phosphoglycerate mutase (2,3-diphosphoglycerate-dependent)</fullName>
    </recommendedName>
</protein>
<dbReference type="EMBL" id="LN891179">
    <property type="protein sequence ID" value="CUS07766.1"/>
    <property type="molecule type" value="Genomic_DNA"/>
</dbReference>
<dbReference type="SUPFAM" id="SSF53254">
    <property type="entry name" value="Phosphoglycerate mutase-like"/>
    <property type="match status" value="1"/>
</dbReference>
<feature type="compositionally biased region" description="Basic and acidic residues" evidence="3">
    <location>
        <begin position="132"/>
        <end position="142"/>
    </location>
</feature>
<dbReference type="Proteomes" id="UP001412239">
    <property type="component" value="Unassembled WGS sequence"/>
</dbReference>
<dbReference type="GO" id="GO:0043456">
    <property type="term" value="P:regulation of pentose-phosphate shunt"/>
    <property type="evidence" value="ECO:0007669"/>
    <property type="project" value="TreeGrafter"/>
</dbReference>
<dbReference type="InterPro" id="IPR029033">
    <property type="entry name" value="His_PPase_superfam"/>
</dbReference>
<dbReference type="AlphaFoldDB" id="A0A292PJV4"/>
<feature type="binding site" evidence="2">
    <location>
        <begin position="7"/>
        <end position="14"/>
    </location>
    <ligand>
        <name>substrate</name>
    </ligand>
</feature>
<dbReference type="PANTHER" id="PTHR46517:SF1">
    <property type="entry name" value="FRUCTOSE-2,6-BISPHOSPHATASE TIGAR"/>
    <property type="match status" value="1"/>
</dbReference>
<feature type="binding site" evidence="2">
    <location>
        <position position="62"/>
    </location>
    <ligand>
        <name>substrate</name>
    </ligand>
</feature>
<gene>
    <name evidence="5" type="ORF">GSTUAT00008174001</name>
</gene>
<dbReference type="PROSITE" id="PS00175">
    <property type="entry name" value="PG_MUTASE"/>
    <property type="match status" value="1"/>
</dbReference>
<evidence type="ECO:0000256" key="1">
    <source>
        <dbReference type="ARBA" id="ARBA00022801"/>
    </source>
</evidence>
<dbReference type="CDD" id="cd07067">
    <property type="entry name" value="HP_PGM_like"/>
    <property type="match status" value="1"/>
</dbReference>